<dbReference type="Pfam" id="PF13276">
    <property type="entry name" value="HTH_21"/>
    <property type="match status" value="1"/>
</dbReference>
<proteinExistence type="predicted"/>
<name>A0ABX6P455_9BURK</name>
<evidence type="ECO:0000313" key="3">
    <source>
        <dbReference type="Proteomes" id="UP000500826"/>
    </source>
</evidence>
<dbReference type="PANTHER" id="PTHR46889">
    <property type="entry name" value="TRANSPOSASE INSF FOR INSERTION SEQUENCE IS3B-RELATED"/>
    <property type="match status" value="1"/>
</dbReference>
<dbReference type="PANTHER" id="PTHR46889:SF4">
    <property type="entry name" value="TRANSPOSASE INSO FOR INSERTION SEQUENCE ELEMENT IS911B-RELATED"/>
    <property type="match status" value="1"/>
</dbReference>
<dbReference type="Proteomes" id="UP000500826">
    <property type="component" value="Chromosome"/>
</dbReference>
<organism evidence="2 3">
    <name type="scientific">Ramlibacter terrae</name>
    <dbReference type="NCBI Taxonomy" id="2732511"/>
    <lineage>
        <taxon>Bacteria</taxon>
        <taxon>Pseudomonadati</taxon>
        <taxon>Pseudomonadota</taxon>
        <taxon>Betaproteobacteria</taxon>
        <taxon>Burkholderiales</taxon>
        <taxon>Comamonadaceae</taxon>
        <taxon>Ramlibacter</taxon>
    </lineage>
</organism>
<dbReference type="InterPro" id="IPR050900">
    <property type="entry name" value="Transposase_IS3/IS150/IS904"/>
</dbReference>
<evidence type="ECO:0000259" key="1">
    <source>
        <dbReference type="Pfam" id="PF13276"/>
    </source>
</evidence>
<reference evidence="2 3" key="1">
    <citation type="submission" date="2020-05" db="EMBL/GenBank/DDBJ databases">
        <title>Ramlibacter rhizophilus sp. nov., isolated from rhizosphere soil of national flower Mugunghwa from South Korea.</title>
        <authorList>
            <person name="Zheng-Fei Y."/>
            <person name="Huan T."/>
        </authorList>
    </citation>
    <scope>NUCLEOTIDE SEQUENCE [LARGE SCALE GENOMIC DNA]</scope>
    <source>
        <strain evidence="2 3">H242</strain>
    </source>
</reference>
<keyword evidence="3" id="KW-1185">Reference proteome</keyword>
<sequence length="68" mass="7699">MCELHGVTRSGFYAWCSRQPSQREQDDEALKERVRQVHAESRGFYGSPRVKGQLCLDGCSVGRRRVAG</sequence>
<protein>
    <submittedName>
        <fullName evidence="2">IS3 family transposase</fullName>
    </submittedName>
</protein>
<dbReference type="EMBL" id="CP053418">
    <property type="protein sequence ID" value="QJW84911.1"/>
    <property type="molecule type" value="Genomic_DNA"/>
</dbReference>
<accession>A0ABX6P455</accession>
<gene>
    <name evidence="2" type="ORF">HK414_18990</name>
</gene>
<feature type="domain" description="HTH-like" evidence="1">
    <location>
        <begin position="26"/>
        <end position="67"/>
    </location>
</feature>
<evidence type="ECO:0000313" key="2">
    <source>
        <dbReference type="EMBL" id="QJW84911.1"/>
    </source>
</evidence>
<dbReference type="InterPro" id="IPR025948">
    <property type="entry name" value="HTH-like_dom"/>
</dbReference>